<accession>A0AAP9DQ15</accession>
<reference evidence="2" key="1">
    <citation type="journal article" date="2018" name="J. Anim. Genet.">
        <title>Acquired interbacterial defense systems protect against interspecies antagonism in the human gut microbiome.</title>
        <authorList>
            <person name="Ross B.D."/>
            <person name="Verster A.J."/>
            <person name="Radey M.C."/>
            <person name="Schmidtke D.T."/>
            <person name="Pope C.E."/>
            <person name="Hoffman L.R."/>
            <person name="Hajjar A."/>
            <person name="Peterson S.B."/>
            <person name="Borenstein E."/>
            <person name="Mougous J."/>
        </authorList>
    </citation>
    <scope>NUCLEOTIDE SEQUENCE [LARGE SCALE GENOMIC DNA]</scope>
    <source>
        <strain evidence="2">3725 D1 iv</strain>
        <plasmid evidence="2">unnamed1</plasmid>
    </source>
</reference>
<dbReference type="RefSeq" id="WP_032845916.1">
    <property type="nucleotide sequence ID" value="NZ_CP041396.1"/>
</dbReference>
<keyword evidence="1" id="KW-0614">Plasmid</keyword>
<evidence type="ECO:0000313" key="2">
    <source>
        <dbReference type="Proteomes" id="UP000318823"/>
    </source>
</evidence>
<protein>
    <submittedName>
        <fullName evidence="1">Uncharacterized protein</fullName>
    </submittedName>
</protein>
<dbReference type="Proteomes" id="UP000318823">
    <property type="component" value="Plasmid unnamed1"/>
</dbReference>
<dbReference type="EMBL" id="CP041396">
    <property type="protein sequence ID" value="QDM12817.1"/>
    <property type="molecule type" value="Genomic_DNA"/>
</dbReference>
<name>A0AAP9DQ15_BACOV</name>
<evidence type="ECO:0000313" key="1">
    <source>
        <dbReference type="EMBL" id="QDM12817.1"/>
    </source>
</evidence>
<geneLocation type="plasmid" evidence="1 2">
    <name>unnamed1</name>
</geneLocation>
<organism evidence="1 2">
    <name type="scientific">Bacteroides ovatus</name>
    <dbReference type="NCBI Taxonomy" id="28116"/>
    <lineage>
        <taxon>Bacteria</taxon>
        <taxon>Pseudomonadati</taxon>
        <taxon>Bacteroidota</taxon>
        <taxon>Bacteroidia</taxon>
        <taxon>Bacteroidales</taxon>
        <taxon>Bacteroidaceae</taxon>
        <taxon>Bacteroides</taxon>
    </lineage>
</organism>
<gene>
    <name evidence="1" type="ORF">DYI28_29410</name>
</gene>
<sequence>MIPIEYDDLKLKKYNDFIDTFLVYMDKYLNNGYVGRRNRWKVSDAKEFYDELSSEQKTRFNDSADRESWYSLGNNETFLAADLPMDIDTINFFTEAKRELKTWVNLRPDGIKTLSDRIVADYAGFNDHDTTLYRITYKMFVDKGYKDMLPKDNLIEAAGADVCPYCNRVFIKNIDGNDKKQVKGQLDHFYDKAQYPYLAILKYNLIPSCPFCNGPTGKHSIDAEKEGLISPFMLKDVEAMKFHVDIKGSGFVDMNTCADAISVKVTYNKNEMENNARIFHLEELYNSHTDYAAEMYFRNQMIHSEAYRKFVSDFNLDISSEDWHRMIFGFSDKVEDICKRPISKFCKDILEEFEKYT</sequence>
<proteinExistence type="predicted"/>
<dbReference type="AlphaFoldDB" id="A0AAP9DQ15"/>